<organism evidence="1 2">
    <name type="scientific">Meganyctiphanes norvegica</name>
    <name type="common">Northern krill</name>
    <name type="synonym">Thysanopoda norvegica</name>
    <dbReference type="NCBI Taxonomy" id="48144"/>
    <lineage>
        <taxon>Eukaryota</taxon>
        <taxon>Metazoa</taxon>
        <taxon>Ecdysozoa</taxon>
        <taxon>Arthropoda</taxon>
        <taxon>Crustacea</taxon>
        <taxon>Multicrustacea</taxon>
        <taxon>Malacostraca</taxon>
        <taxon>Eumalacostraca</taxon>
        <taxon>Eucarida</taxon>
        <taxon>Euphausiacea</taxon>
        <taxon>Euphausiidae</taxon>
        <taxon>Meganyctiphanes</taxon>
    </lineage>
</organism>
<dbReference type="GO" id="GO:0003723">
    <property type="term" value="F:RNA binding"/>
    <property type="evidence" value="ECO:0007669"/>
    <property type="project" value="InterPro"/>
</dbReference>
<dbReference type="AlphaFoldDB" id="A0AAV2RB05"/>
<feature type="non-terminal residue" evidence="1">
    <location>
        <position position="1"/>
    </location>
</feature>
<proteinExistence type="predicted"/>
<keyword evidence="2" id="KW-1185">Reference proteome</keyword>
<gene>
    <name evidence="1" type="ORF">MNOR_LOCUS23034</name>
</gene>
<dbReference type="EMBL" id="CAXKWB010019894">
    <property type="protein sequence ID" value="CAL4122312.1"/>
    <property type="molecule type" value="Genomic_DNA"/>
</dbReference>
<dbReference type="Gene3D" id="3.30.1370.10">
    <property type="entry name" value="K Homology domain, type 1"/>
    <property type="match status" value="1"/>
</dbReference>
<dbReference type="InterPro" id="IPR036612">
    <property type="entry name" value="KH_dom_type_1_sf"/>
</dbReference>
<name>A0AAV2RB05_MEGNR</name>
<accession>A0AAV2RB05</accession>
<sequence>VHHIMEVEMNQEMLKVLGGMRVLDGAPSMRVLEGPPSMRVLEGATVLDGRIQAAAAAAAVAMPGLVQQENSMDGGMTSLDGGGGGSISPTLNGAGNSVAPAAPSGYLLGLLQERQTLKDSDGMDLTKRLLGQEIERLQTCGKSLLVRSEDRRLSDVTKDKAVKLSIRVLVPVRDHPKSN</sequence>
<reference evidence="1 2" key="1">
    <citation type="submission" date="2024-05" db="EMBL/GenBank/DDBJ databases">
        <authorList>
            <person name="Wallberg A."/>
        </authorList>
    </citation>
    <scope>NUCLEOTIDE SEQUENCE [LARGE SCALE GENOMIC DNA]</scope>
</reference>
<dbReference type="Proteomes" id="UP001497623">
    <property type="component" value="Unassembled WGS sequence"/>
</dbReference>
<feature type="non-terminal residue" evidence="1">
    <location>
        <position position="179"/>
    </location>
</feature>
<protein>
    <submittedName>
        <fullName evidence="1">Uncharacterized protein</fullName>
    </submittedName>
</protein>
<evidence type="ECO:0000313" key="1">
    <source>
        <dbReference type="EMBL" id="CAL4122312.1"/>
    </source>
</evidence>
<evidence type="ECO:0000313" key="2">
    <source>
        <dbReference type="Proteomes" id="UP001497623"/>
    </source>
</evidence>
<comment type="caution">
    <text evidence="1">The sequence shown here is derived from an EMBL/GenBank/DDBJ whole genome shotgun (WGS) entry which is preliminary data.</text>
</comment>